<dbReference type="Proteomes" id="UP000886998">
    <property type="component" value="Unassembled WGS sequence"/>
</dbReference>
<comment type="caution">
    <text evidence="1">The sequence shown here is derived from an EMBL/GenBank/DDBJ whole genome shotgun (WGS) entry which is preliminary data.</text>
</comment>
<keyword evidence="2" id="KW-1185">Reference proteome</keyword>
<gene>
    <name evidence="1" type="ORF">TNIN_133491</name>
</gene>
<protein>
    <submittedName>
        <fullName evidence="1">Uncharacterized protein</fullName>
    </submittedName>
</protein>
<dbReference type="EMBL" id="BMAV01007786">
    <property type="protein sequence ID" value="GFY50903.1"/>
    <property type="molecule type" value="Genomic_DNA"/>
</dbReference>
<name>A0A8X6XBX4_9ARAC</name>
<dbReference type="AlphaFoldDB" id="A0A8X6XBX4"/>
<accession>A0A8X6XBX4</accession>
<evidence type="ECO:0000313" key="1">
    <source>
        <dbReference type="EMBL" id="GFY50903.1"/>
    </source>
</evidence>
<reference evidence="1" key="1">
    <citation type="submission" date="2020-08" db="EMBL/GenBank/DDBJ databases">
        <title>Multicomponent nature underlies the extraordinary mechanical properties of spider dragline silk.</title>
        <authorList>
            <person name="Kono N."/>
            <person name="Nakamura H."/>
            <person name="Mori M."/>
            <person name="Yoshida Y."/>
            <person name="Ohtoshi R."/>
            <person name="Malay A.D."/>
            <person name="Moran D.A.P."/>
            <person name="Tomita M."/>
            <person name="Numata K."/>
            <person name="Arakawa K."/>
        </authorList>
    </citation>
    <scope>NUCLEOTIDE SEQUENCE</scope>
</reference>
<sequence>MGTLKSLRMKLSDIQNEYYEAVENYRDLQPHESEILDIENDGVYIQRHNSLLCRHFGRNVDSQRSPGSGTLPNMEPKNTPTLNVNSECFQPNRPFLLLNRLNGRGEFVGHSRDLSTVLLSTALFYCQNSAEATLANIRNSLWIPSVRNVARKKFLEEASPLGRLVLKVRSN</sequence>
<dbReference type="OrthoDB" id="7444419at2759"/>
<organism evidence="1 2">
    <name type="scientific">Trichonephila inaurata madagascariensis</name>
    <dbReference type="NCBI Taxonomy" id="2747483"/>
    <lineage>
        <taxon>Eukaryota</taxon>
        <taxon>Metazoa</taxon>
        <taxon>Ecdysozoa</taxon>
        <taxon>Arthropoda</taxon>
        <taxon>Chelicerata</taxon>
        <taxon>Arachnida</taxon>
        <taxon>Araneae</taxon>
        <taxon>Araneomorphae</taxon>
        <taxon>Entelegynae</taxon>
        <taxon>Araneoidea</taxon>
        <taxon>Nephilidae</taxon>
        <taxon>Trichonephila</taxon>
        <taxon>Trichonephila inaurata</taxon>
    </lineage>
</organism>
<evidence type="ECO:0000313" key="2">
    <source>
        <dbReference type="Proteomes" id="UP000886998"/>
    </source>
</evidence>
<proteinExistence type="predicted"/>